<feature type="transmembrane region" description="Helical" evidence="5">
    <location>
        <begin position="147"/>
        <end position="171"/>
    </location>
</feature>
<dbReference type="PANTHER" id="PTHR43229">
    <property type="entry name" value="NODULATION PROTEIN J"/>
    <property type="match status" value="1"/>
</dbReference>
<sequence length="226" mass="24855">MIIKFIFFLGTLYASPVQTGKEAAVRLFGFSLWYLSAHLISKLGNIAIEEAYLGTAEQALSTKTPPWQLLIGIILSEIMLSLAWIILFLVCAAAMIGFSDIWKGTLALIGNIAVFCGISLLGMIGIGVFILGLSFRLKQVGAVTEVLLYYLLMFSGFFLSPKLLPSVFHILNSLSPLSWAVQGMRAGWQALVPASLVSCFWILVGASILRWQWNWARKTGRLGSYV</sequence>
<reference evidence="7" key="1">
    <citation type="submission" date="2017-11" db="EMBL/GenBank/DDBJ databases">
        <title>Three new genomes from thermophilic consortium.</title>
        <authorList>
            <person name="Quaggio R."/>
            <person name="Amgarten D."/>
            <person name="Setubal J.C."/>
        </authorList>
    </citation>
    <scope>NUCLEOTIDE SEQUENCE</scope>
    <source>
        <strain evidence="7">ZCTH01-B2</strain>
    </source>
</reference>
<dbReference type="EMBL" id="PIUK01000175">
    <property type="protein sequence ID" value="MBY6277413.1"/>
    <property type="molecule type" value="Genomic_DNA"/>
</dbReference>
<feature type="domain" description="ABC-2 type transporter transmembrane" evidence="6">
    <location>
        <begin position="3"/>
        <end position="186"/>
    </location>
</feature>
<evidence type="ECO:0000313" key="7">
    <source>
        <dbReference type="EMBL" id="MBY6277413.1"/>
    </source>
</evidence>
<protein>
    <submittedName>
        <fullName evidence="7">ABC transporter permease</fullName>
    </submittedName>
</protein>
<feature type="transmembrane region" description="Helical" evidence="5">
    <location>
        <begin position="69"/>
        <end position="96"/>
    </location>
</feature>
<keyword evidence="2 5" id="KW-0812">Transmembrane</keyword>
<dbReference type="Proteomes" id="UP000732377">
    <property type="component" value="Unassembled WGS sequence"/>
</dbReference>
<feature type="transmembrane region" description="Helical" evidence="5">
    <location>
        <begin position="191"/>
        <end position="211"/>
    </location>
</feature>
<organism evidence="7 8">
    <name type="scientific">Symbiobacterium thermophilum</name>
    <dbReference type="NCBI Taxonomy" id="2734"/>
    <lineage>
        <taxon>Bacteria</taxon>
        <taxon>Bacillati</taxon>
        <taxon>Bacillota</taxon>
        <taxon>Clostridia</taxon>
        <taxon>Eubacteriales</taxon>
        <taxon>Symbiobacteriaceae</taxon>
        <taxon>Symbiobacterium</taxon>
    </lineage>
</organism>
<feature type="transmembrane region" description="Helical" evidence="5">
    <location>
        <begin position="108"/>
        <end position="135"/>
    </location>
</feature>
<keyword evidence="4 5" id="KW-0472">Membrane</keyword>
<name>A0A953IAF1_SYMTR</name>
<dbReference type="InterPro" id="IPR013525">
    <property type="entry name" value="ABC2_TM"/>
</dbReference>
<accession>A0A953IAF1</accession>
<dbReference type="GO" id="GO:0140359">
    <property type="term" value="F:ABC-type transporter activity"/>
    <property type="evidence" value="ECO:0007669"/>
    <property type="project" value="InterPro"/>
</dbReference>
<keyword evidence="3 5" id="KW-1133">Transmembrane helix</keyword>
<dbReference type="InterPro" id="IPR051784">
    <property type="entry name" value="Nod_factor_ABC_transporter"/>
</dbReference>
<dbReference type="AlphaFoldDB" id="A0A953IAF1"/>
<evidence type="ECO:0000256" key="4">
    <source>
        <dbReference type="ARBA" id="ARBA00023136"/>
    </source>
</evidence>
<evidence type="ECO:0000256" key="3">
    <source>
        <dbReference type="ARBA" id="ARBA00022989"/>
    </source>
</evidence>
<dbReference type="Pfam" id="PF01061">
    <property type="entry name" value="ABC2_membrane"/>
    <property type="match status" value="1"/>
</dbReference>
<evidence type="ECO:0000259" key="6">
    <source>
        <dbReference type="Pfam" id="PF01061"/>
    </source>
</evidence>
<evidence type="ECO:0000256" key="1">
    <source>
        <dbReference type="ARBA" id="ARBA00004141"/>
    </source>
</evidence>
<dbReference type="GO" id="GO:0016020">
    <property type="term" value="C:membrane"/>
    <property type="evidence" value="ECO:0007669"/>
    <property type="project" value="UniProtKB-SubCell"/>
</dbReference>
<dbReference type="PANTHER" id="PTHR43229:SF6">
    <property type="entry name" value="ABC-TYPE MULTIDRUG TRANSPORT SYSTEM, PERMEASE COMPONENT"/>
    <property type="match status" value="1"/>
</dbReference>
<comment type="subcellular location">
    <subcellularLocation>
        <location evidence="1">Membrane</location>
        <topology evidence="1">Multi-pass membrane protein</topology>
    </subcellularLocation>
</comment>
<evidence type="ECO:0000313" key="8">
    <source>
        <dbReference type="Proteomes" id="UP000732377"/>
    </source>
</evidence>
<proteinExistence type="predicted"/>
<evidence type="ECO:0000256" key="2">
    <source>
        <dbReference type="ARBA" id="ARBA00022692"/>
    </source>
</evidence>
<evidence type="ECO:0000256" key="5">
    <source>
        <dbReference type="SAM" id="Phobius"/>
    </source>
</evidence>
<gene>
    <name evidence="7" type="ORF">CWE10_14595</name>
</gene>
<comment type="caution">
    <text evidence="7">The sequence shown here is derived from an EMBL/GenBank/DDBJ whole genome shotgun (WGS) entry which is preliminary data.</text>
</comment>